<sequence length="132" mass="14108">MVNILIISHSFKIAEGTKELAEEMKQADIDIQIAGGTSGGKLGTDADLIRQKLENMDSEDGIVVLADLGSAVMSFNMVKEWLPEAKQKKIKLADAPLVEGAVLGAVEASLGKTLDEVLAAIEKKSIINKNNF</sequence>
<dbReference type="Proteomes" id="UP000244089">
    <property type="component" value="Unassembled WGS sequence"/>
</dbReference>
<protein>
    <recommendedName>
        <fullName evidence="3">phosphoenolpyruvate--glycerone phosphotransferase</fullName>
        <ecNumber evidence="3">2.7.1.121</ecNumber>
    </recommendedName>
</protein>
<dbReference type="GO" id="GO:0047324">
    <property type="term" value="F:phosphoenolpyruvate-glycerone phosphotransferase activity"/>
    <property type="evidence" value="ECO:0007669"/>
    <property type="project" value="UniProtKB-EC"/>
</dbReference>
<keyword evidence="7" id="KW-0418">Kinase</keyword>
<comment type="caution">
    <text evidence="7">The sequence shown here is derived from an EMBL/GenBank/DDBJ whole genome shotgun (WGS) entry which is preliminary data.</text>
</comment>
<reference evidence="7 8" key="1">
    <citation type="submission" date="2018-04" db="EMBL/GenBank/DDBJ databases">
        <title>Subsurface microbial communities from deep shales in Ohio and West Virginia, USA.</title>
        <authorList>
            <person name="Wrighton K."/>
        </authorList>
    </citation>
    <scope>NUCLEOTIDE SEQUENCE [LARGE SCALE GENOMIC DNA]</scope>
    <source>
        <strain evidence="7 8">WC1</strain>
    </source>
</reference>
<organism evidence="7 8">
    <name type="scientific">Halanaerobium saccharolyticum</name>
    <dbReference type="NCBI Taxonomy" id="43595"/>
    <lineage>
        <taxon>Bacteria</taxon>
        <taxon>Bacillati</taxon>
        <taxon>Bacillota</taxon>
        <taxon>Clostridia</taxon>
        <taxon>Halanaerobiales</taxon>
        <taxon>Halanaerobiaceae</taxon>
        <taxon>Halanaerobium</taxon>
    </lineage>
</organism>
<dbReference type="RefSeq" id="WP_108141474.1">
    <property type="nucleotide sequence ID" value="NZ_JBQPXQ010000029.1"/>
</dbReference>
<keyword evidence="4" id="KW-0808">Transferase</keyword>
<dbReference type="Pfam" id="PF03610">
    <property type="entry name" value="EIIA-man"/>
    <property type="match status" value="1"/>
</dbReference>
<dbReference type="PANTHER" id="PTHR38594:SF1">
    <property type="entry name" value="PEP-DEPENDENT DIHYDROXYACETONE KINASE, PHOSPHORYL DONOR SUBUNIT DHAM"/>
    <property type="match status" value="1"/>
</dbReference>
<evidence type="ECO:0000259" key="6">
    <source>
        <dbReference type="PROSITE" id="PS51096"/>
    </source>
</evidence>
<dbReference type="Gene3D" id="3.40.50.510">
    <property type="entry name" value="Phosphotransferase system, mannose-type IIA component"/>
    <property type="match status" value="1"/>
</dbReference>
<gene>
    <name evidence="7" type="ORF">C8C76_12740</name>
</gene>
<feature type="domain" description="PTS EIIA type-4" evidence="6">
    <location>
        <begin position="1"/>
        <end position="132"/>
    </location>
</feature>
<dbReference type="GO" id="GO:0019563">
    <property type="term" value="P:glycerol catabolic process"/>
    <property type="evidence" value="ECO:0007669"/>
    <property type="project" value="InterPro"/>
</dbReference>
<dbReference type="InterPro" id="IPR039643">
    <property type="entry name" value="DhaM"/>
</dbReference>
<evidence type="ECO:0000256" key="4">
    <source>
        <dbReference type="ARBA" id="ARBA00022679"/>
    </source>
</evidence>
<evidence type="ECO:0000256" key="3">
    <source>
        <dbReference type="ARBA" id="ARBA00012095"/>
    </source>
</evidence>
<evidence type="ECO:0000256" key="2">
    <source>
        <dbReference type="ARBA" id="ARBA00002788"/>
    </source>
</evidence>
<evidence type="ECO:0000313" key="7">
    <source>
        <dbReference type="EMBL" id="PTV96139.1"/>
    </source>
</evidence>
<dbReference type="InterPro" id="IPR012844">
    <property type="entry name" value="DhaM_N"/>
</dbReference>
<name>A0A2T5RHH6_9FIRM</name>
<comment type="function">
    <text evidence="2">Component of the dihydroxyacetone kinase complex, which is responsible for the phosphoenolpyruvate (PEP)-dependent phosphorylation of dihydroxyacetone. DhaM serves as the phosphoryl donor. Is phosphorylated by phosphoenolpyruvate in an EI- and HPr-dependent reaction, and a phosphorelay system on histidine residues finally leads to phosphoryl transfer to DhaL and dihydroxyacetone.</text>
</comment>
<dbReference type="PANTHER" id="PTHR38594">
    <property type="entry name" value="PEP-DEPENDENT DIHYDROXYACETONE KINASE, PHOSPHORYL DONOR SUBUNIT DHAM"/>
    <property type="match status" value="1"/>
</dbReference>
<dbReference type="InterPro" id="IPR004701">
    <property type="entry name" value="PTS_EIIA_man-typ"/>
</dbReference>
<dbReference type="OrthoDB" id="7065393at2"/>
<dbReference type="GO" id="GO:0016020">
    <property type="term" value="C:membrane"/>
    <property type="evidence" value="ECO:0007669"/>
    <property type="project" value="InterPro"/>
</dbReference>
<dbReference type="GO" id="GO:0009401">
    <property type="term" value="P:phosphoenolpyruvate-dependent sugar phosphotransferase system"/>
    <property type="evidence" value="ECO:0007669"/>
    <property type="project" value="InterPro"/>
</dbReference>
<evidence type="ECO:0000256" key="5">
    <source>
        <dbReference type="ARBA" id="ARBA00046577"/>
    </source>
</evidence>
<dbReference type="SUPFAM" id="SSF53062">
    <property type="entry name" value="PTS system fructose IIA component-like"/>
    <property type="match status" value="1"/>
</dbReference>
<comment type="subunit">
    <text evidence="5">Homodimer. The dihydroxyacetone kinase complex is composed of a homodimer of DhaM, a homodimer of DhaK and the subunit DhaL.</text>
</comment>
<dbReference type="EC" id="2.7.1.121" evidence="3"/>
<evidence type="ECO:0000256" key="1">
    <source>
        <dbReference type="ARBA" id="ARBA00001113"/>
    </source>
</evidence>
<dbReference type="NCBIfam" id="TIGR02364">
    <property type="entry name" value="dha_pts"/>
    <property type="match status" value="1"/>
</dbReference>
<dbReference type="EMBL" id="QAXS01000027">
    <property type="protein sequence ID" value="PTV96139.1"/>
    <property type="molecule type" value="Genomic_DNA"/>
</dbReference>
<accession>A0A2T5RHH6</accession>
<dbReference type="AlphaFoldDB" id="A0A2T5RHH6"/>
<proteinExistence type="predicted"/>
<dbReference type="InterPro" id="IPR036662">
    <property type="entry name" value="PTS_EIIA_man-typ_sf"/>
</dbReference>
<comment type="catalytic activity">
    <reaction evidence="1">
        <text>dihydroxyacetone + phosphoenolpyruvate = dihydroxyacetone phosphate + pyruvate</text>
        <dbReference type="Rhea" id="RHEA:18381"/>
        <dbReference type="ChEBI" id="CHEBI:15361"/>
        <dbReference type="ChEBI" id="CHEBI:16016"/>
        <dbReference type="ChEBI" id="CHEBI:57642"/>
        <dbReference type="ChEBI" id="CHEBI:58702"/>
        <dbReference type="EC" id="2.7.1.121"/>
    </reaction>
</comment>
<evidence type="ECO:0000313" key="8">
    <source>
        <dbReference type="Proteomes" id="UP000244089"/>
    </source>
</evidence>
<dbReference type="PROSITE" id="PS51096">
    <property type="entry name" value="PTS_EIIA_TYPE_4"/>
    <property type="match status" value="1"/>
</dbReference>